<dbReference type="GO" id="GO:0000978">
    <property type="term" value="F:RNA polymerase II cis-regulatory region sequence-specific DNA binding"/>
    <property type="evidence" value="ECO:0007669"/>
    <property type="project" value="TreeGrafter"/>
</dbReference>
<dbReference type="GO" id="GO:0008270">
    <property type="term" value="F:zinc ion binding"/>
    <property type="evidence" value="ECO:0007669"/>
    <property type="project" value="UniProtKB-KW"/>
</dbReference>
<feature type="compositionally biased region" description="Low complexity" evidence="11">
    <location>
        <begin position="229"/>
        <end position="270"/>
    </location>
</feature>
<sequence>MEPLLDELPTYPPPPSGHQPHPQGPQQGQQQRSGPDRPAGFPPPGGSYDSMGMAVSSAQPSHNPNIHHLGTPNNLGTPNQHHSHPHAHQLHPHHPGQLGHPGHPNHGMPGQLGIHGPSGMPGNPTNPGNPTASAPLQDGLNTPNSNSTGPPPAGASGPPGGPVGPGGSAAGPVAGTGGPGAGPGGYYEDEMETKYVANPVNTYLPPAVYEPQPLPGYRPYEYYHNGPQAAGVSSSVSGPSSTFPSNSASVLSAPMPMGSASSSGPSSSSSFLGPKSAGNSGPDNSNNNNNNNMYMPLQQNYSGPGGGPGGQQSSSSPGFNYQQQYPYRQSSSFSGYPQNSIGAPPETGRNKCPVCHKVFKRPSSLQIHFYIHTGVKMFKCEWEGCGRMFNVKSNMKRHYRLHLKREEEKRMAEQ</sequence>
<comment type="subcellular location">
    <subcellularLocation>
        <location evidence="1">Nucleus</location>
    </subcellularLocation>
</comment>
<dbReference type="GO" id="GO:0000981">
    <property type="term" value="F:DNA-binding transcription factor activity, RNA polymerase II-specific"/>
    <property type="evidence" value="ECO:0007669"/>
    <property type="project" value="TreeGrafter"/>
</dbReference>
<feature type="compositionally biased region" description="Basic residues" evidence="11">
    <location>
        <begin position="81"/>
        <end position="94"/>
    </location>
</feature>
<keyword evidence="5" id="KW-0862">Zinc</keyword>
<comment type="similarity">
    <text evidence="9">Belongs to the sal C2H2-type zinc-finger protein family.</text>
</comment>
<dbReference type="RefSeq" id="XP_025344534.1">
    <property type="nucleotide sequence ID" value="XM_025487518.1"/>
</dbReference>
<dbReference type="InterPro" id="IPR013087">
    <property type="entry name" value="Znf_C2H2_type"/>
</dbReference>
<keyword evidence="2" id="KW-0479">Metal-binding</keyword>
<dbReference type="SUPFAM" id="SSF57667">
    <property type="entry name" value="beta-beta-alpha zinc fingers"/>
    <property type="match status" value="1"/>
</dbReference>
<evidence type="ECO:0000313" key="13">
    <source>
        <dbReference type="EMBL" id="PVH23594.1"/>
    </source>
</evidence>
<dbReference type="InterPro" id="IPR036236">
    <property type="entry name" value="Znf_C2H2_sf"/>
</dbReference>
<name>A0A2V1B0P7_9ASCO</name>
<keyword evidence="6" id="KW-0805">Transcription regulation</keyword>
<organism evidence="13 14">
    <name type="scientific">Candidozyma haemuli</name>
    <dbReference type="NCBI Taxonomy" id="45357"/>
    <lineage>
        <taxon>Eukaryota</taxon>
        <taxon>Fungi</taxon>
        <taxon>Dikarya</taxon>
        <taxon>Ascomycota</taxon>
        <taxon>Saccharomycotina</taxon>
        <taxon>Pichiomycetes</taxon>
        <taxon>Metschnikowiaceae</taxon>
        <taxon>Candidozyma</taxon>
    </lineage>
</organism>
<reference evidence="13 14" key="1">
    <citation type="submission" date="2017-12" db="EMBL/GenBank/DDBJ databases">
        <title>Genome Sequence of a Multidrug-Resistant Candida haemulonii Isolate from a Patient with Chronic Leg Ulcers in Israel.</title>
        <authorList>
            <person name="Chow N.A."/>
            <person name="Gade L."/>
            <person name="Batra D."/>
            <person name="Rowe L.A."/>
            <person name="Ben-Ami R."/>
            <person name="Loparev V.N."/>
            <person name="Litvintseva A.P."/>
        </authorList>
    </citation>
    <scope>NUCLEOTIDE SEQUENCE [LARGE SCALE GENOMIC DNA]</scope>
    <source>
        <strain evidence="13 14">B11899</strain>
    </source>
</reference>
<evidence type="ECO:0000256" key="6">
    <source>
        <dbReference type="ARBA" id="ARBA00023015"/>
    </source>
</evidence>
<feature type="compositionally biased region" description="Low complexity" evidence="11">
    <location>
        <begin position="95"/>
        <end position="109"/>
    </location>
</feature>
<dbReference type="PANTHER" id="PTHR23233:SF84">
    <property type="entry name" value="FI23031P1"/>
    <property type="match status" value="1"/>
</dbReference>
<dbReference type="STRING" id="45357.A0A2V1B0P7"/>
<dbReference type="Gene3D" id="3.30.160.60">
    <property type="entry name" value="Classic Zinc Finger"/>
    <property type="match status" value="2"/>
</dbReference>
<dbReference type="GO" id="GO:0005634">
    <property type="term" value="C:nucleus"/>
    <property type="evidence" value="ECO:0007669"/>
    <property type="project" value="UniProtKB-SubCell"/>
</dbReference>
<feature type="compositionally biased region" description="Gly residues" evidence="11">
    <location>
        <begin position="163"/>
        <end position="185"/>
    </location>
</feature>
<evidence type="ECO:0000256" key="2">
    <source>
        <dbReference type="ARBA" id="ARBA00022723"/>
    </source>
</evidence>
<keyword evidence="14" id="KW-1185">Reference proteome</keyword>
<feature type="domain" description="C2H2-type" evidence="12">
    <location>
        <begin position="350"/>
        <end position="377"/>
    </location>
</feature>
<dbReference type="SMART" id="SM00355">
    <property type="entry name" value="ZnF_C2H2"/>
    <property type="match status" value="2"/>
</dbReference>
<dbReference type="InterPro" id="IPR051565">
    <property type="entry name" value="Sal_C2H2-zinc-finger"/>
</dbReference>
<dbReference type="Proteomes" id="UP000244309">
    <property type="component" value="Unassembled WGS sequence"/>
</dbReference>
<feature type="region of interest" description="Disordered" evidence="11">
    <location>
        <begin position="1"/>
        <end position="186"/>
    </location>
</feature>
<dbReference type="PANTHER" id="PTHR23233">
    <property type="entry name" value="SAL-LIKE PROTEIN"/>
    <property type="match status" value="1"/>
</dbReference>
<gene>
    <name evidence="13" type="ORF">CXQ85_003884</name>
</gene>
<dbReference type="AlphaFoldDB" id="A0A2V1B0P7"/>
<evidence type="ECO:0000256" key="9">
    <source>
        <dbReference type="ARBA" id="ARBA00038474"/>
    </source>
</evidence>
<evidence type="ECO:0000256" key="8">
    <source>
        <dbReference type="ARBA" id="ARBA00023242"/>
    </source>
</evidence>
<feature type="compositionally biased region" description="Low complexity" evidence="11">
    <location>
        <begin position="117"/>
        <end position="148"/>
    </location>
</feature>
<feature type="compositionally biased region" description="Low complexity" evidence="11">
    <location>
        <begin position="18"/>
        <end position="38"/>
    </location>
</feature>
<evidence type="ECO:0000256" key="7">
    <source>
        <dbReference type="ARBA" id="ARBA00023163"/>
    </source>
</evidence>
<accession>A0A2V1B0P7</accession>
<protein>
    <recommendedName>
        <fullName evidence="12">C2H2-type domain-containing protein</fullName>
    </recommendedName>
</protein>
<feature type="domain" description="C2H2-type" evidence="12">
    <location>
        <begin position="378"/>
        <end position="407"/>
    </location>
</feature>
<dbReference type="GeneID" id="37009214"/>
<dbReference type="OrthoDB" id="6077919at2759"/>
<dbReference type="Pfam" id="PF00096">
    <property type="entry name" value="zf-C2H2"/>
    <property type="match status" value="2"/>
</dbReference>
<evidence type="ECO:0000256" key="10">
    <source>
        <dbReference type="PROSITE-ProRule" id="PRU00042"/>
    </source>
</evidence>
<evidence type="ECO:0000256" key="4">
    <source>
        <dbReference type="ARBA" id="ARBA00022771"/>
    </source>
</evidence>
<evidence type="ECO:0000313" key="14">
    <source>
        <dbReference type="Proteomes" id="UP000244309"/>
    </source>
</evidence>
<dbReference type="PROSITE" id="PS50157">
    <property type="entry name" value="ZINC_FINGER_C2H2_2"/>
    <property type="match status" value="2"/>
</dbReference>
<keyword evidence="4 10" id="KW-0863">Zinc-finger</keyword>
<dbReference type="PROSITE" id="PS00028">
    <property type="entry name" value="ZINC_FINGER_C2H2_1"/>
    <property type="match status" value="2"/>
</dbReference>
<evidence type="ECO:0000256" key="1">
    <source>
        <dbReference type="ARBA" id="ARBA00004123"/>
    </source>
</evidence>
<keyword evidence="7" id="KW-0804">Transcription</keyword>
<comment type="caution">
    <text evidence="13">The sequence shown here is derived from an EMBL/GenBank/DDBJ whole genome shotgun (WGS) entry which is preliminary data.</text>
</comment>
<dbReference type="VEuPathDB" id="FungiDB:CXQ85_003884"/>
<keyword evidence="8" id="KW-0539">Nucleus</keyword>
<evidence type="ECO:0000256" key="3">
    <source>
        <dbReference type="ARBA" id="ARBA00022737"/>
    </source>
</evidence>
<feature type="compositionally biased region" description="Low complexity" evidence="11">
    <location>
        <begin position="311"/>
        <end position="323"/>
    </location>
</feature>
<evidence type="ECO:0000256" key="5">
    <source>
        <dbReference type="ARBA" id="ARBA00022833"/>
    </source>
</evidence>
<evidence type="ECO:0000256" key="11">
    <source>
        <dbReference type="SAM" id="MobiDB-lite"/>
    </source>
</evidence>
<proteinExistence type="inferred from homology"/>
<keyword evidence="3" id="KW-0677">Repeat</keyword>
<feature type="region of interest" description="Disordered" evidence="11">
    <location>
        <begin position="229"/>
        <end position="323"/>
    </location>
</feature>
<evidence type="ECO:0000259" key="12">
    <source>
        <dbReference type="PROSITE" id="PS50157"/>
    </source>
</evidence>
<dbReference type="FunFam" id="3.30.160.60:FF:001102">
    <property type="entry name" value="Transcription factor IIIA"/>
    <property type="match status" value="1"/>
</dbReference>
<dbReference type="EMBL" id="PKFO01000011">
    <property type="protein sequence ID" value="PVH23594.1"/>
    <property type="molecule type" value="Genomic_DNA"/>
</dbReference>